<accession>A0A4C1WBQ4</accession>
<keyword evidence="3" id="KW-1185">Reference proteome</keyword>
<proteinExistence type="predicted"/>
<name>A0A4C1WBQ4_EUMVA</name>
<evidence type="ECO:0000256" key="1">
    <source>
        <dbReference type="SAM" id="MobiDB-lite"/>
    </source>
</evidence>
<evidence type="ECO:0000313" key="2">
    <source>
        <dbReference type="EMBL" id="GBP47584.1"/>
    </source>
</evidence>
<evidence type="ECO:0000313" key="3">
    <source>
        <dbReference type="Proteomes" id="UP000299102"/>
    </source>
</evidence>
<dbReference type="AlphaFoldDB" id="A0A4C1WBQ4"/>
<protein>
    <submittedName>
        <fullName evidence="2">Uncharacterized protein</fullName>
    </submittedName>
</protein>
<reference evidence="2 3" key="1">
    <citation type="journal article" date="2019" name="Commun. Biol.">
        <title>The bagworm genome reveals a unique fibroin gene that provides high tensile strength.</title>
        <authorList>
            <person name="Kono N."/>
            <person name="Nakamura H."/>
            <person name="Ohtoshi R."/>
            <person name="Tomita M."/>
            <person name="Numata K."/>
            <person name="Arakawa K."/>
        </authorList>
    </citation>
    <scope>NUCLEOTIDE SEQUENCE [LARGE SCALE GENOMIC DNA]</scope>
</reference>
<feature type="compositionally biased region" description="Basic residues" evidence="1">
    <location>
        <begin position="57"/>
        <end position="68"/>
    </location>
</feature>
<sequence>MVGNRSALKSRVSAVDDARRFFPVPAPASSSLHDAALRQERGGWLGEQQRRGPGGAGRRRQGHGRRAAAARGPDHGQRQRRVKVPAANVTRLNTPRNGLEGWLRC</sequence>
<feature type="region of interest" description="Disordered" evidence="1">
    <location>
        <begin position="1"/>
        <end position="105"/>
    </location>
</feature>
<comment type="caution">
    <text evidence="2">The sequence shown here is derived from an EMBL/GenBank/DDBJ whole genome shotgun (WGS) entry which is preliminary data.</text>
</comment>
<dbReference type="Proteomes" id="UP000299102">
    <property type="component" value="Unassembled WGS sequence"/>
</dbReference>
<gene>
    <name evidence="2" type="ORF">EVAR_40140_1</name>
</gene>
<organism evidence="2 3">
    <name type="scientific">Eumeta variegata</name>
    <name type="common">Bagworm moth</name>
    <name type="synonym">Eumeta japonica</name>
    <dbReference type="NCBI Taxonomy" id="151549"/>
    <lineage>
        <taxon>Eukaryota</taxon>
        <taxon>Metazoa</taxon>
        <taxon>Ecdysozoa</taxon>
        <taxon>Arthropoda</taxon>
        <taxon>Hexapoda</taxon>
        <taxon>Insecta</taxon>
        <taxon>Pterygota</taxon>
        <taxon>Neoptera</taxon>
        <taxon>Endopterygota</taxon>
        <taxon>Lepidoptera</taxon>
        <taxon>Glossata</taxon>
        <taxon>Ditrysia</taxon>
        <taxon>Tineoidea</taxon>
        <taxon>Psychidae</taxon>
        <taxon>Oiketicinae</taxon>
        <taxon>Eumeta</taxon>
    </lineage>
</organism>
<dbReference type="EMBL" id="BGZK01000504">
    <property type="protein sequence ID" value="GBP47584.1"/>
    <property type="molecule type" value="Genomic_DNA"/>
</dbReference>